<dbReference type="SMART" id="SM00833">
    <property type="entry name" value="CobW_C"/>
    <property type="match status" value="1"/>
</dbReference>
<proteinExistence type="predicted"/>
<feature type="compositionally biased region" description="Acidic residues" evidence="1">
    <location>
        <begin position="333"/>
        <end position="353"/>
    </location>
</feature>
<dbReference type="PANTHER" id="PTHR43603">
    <property type="entry name" value="COBW DOMAIN-CONTAINING PROTEIN DDB_G0274527"/>
    <property type="match status" value="1"/>
</dbReference>
<evidence type="ECO:0000313" key="3">
    <source>
        <dbReference type="EMBL" id="SCU79401.1"/>
    </source>
</evidence>
<dbReference type="InterPro" id="IPR011629">
    <property type="entry name" value="CobW-like_C"/>
</dbReference>
<evidence type="ECO:0000256" key="1">
    <source>
        <dbReference type="SAM" id="MobiDB-lite"/>
    </source>
</evidence>
<evidence type="ECO:0000313" key="4">
    <source>
        <dbReference type="Proteomes" id="UP000189911"/>
    </source>
</evidence>
<dbReference type="Gene3D" id="3.40.50.300">
    <property type="entry name" value="P-loop containing nucleotide triphosphate hydrolases"/>
    <property type="match status" value="1"/>
</dbReference>
<dbReference type="InterPro" id="IPR051927">
    <property type="entry name" value="Zn_Chap_cDPG_Synth"/>
</dbReference>
<accession>A0A1G4IRI6</accession>
<feature type="compositionally biased region" description="Basic and acidic residues" evidence="1">
    <location>
        <begin position="354"/>
        <end position="363"/>
    </location>
</feature>
<dbReference type="CDD" id="cd03112">
    <property type="entry name" value="CobW-like"/>
    <property type="match status" value="1"/>
</dbReference>
<feature type="domain" description="CobW C-terminal" evidence="2">
    <location>
        <begin position="299"/>
        <end position="482"/>
    </location>
</feature>
<organism evidence="3 4">
    <name type="scientific">Lachancea nothofagi CBS 11611</name>
    <dbReference type="NCBI Taxonomy" id="1266666"/>
    <lineage>
        <taxon>Eukaryota</taxon>
        <taxon>Fungi</taxon>
        <taxon>Dikarya</taxon>
        <taxon>Ascomycota</taxon>
        <taxon>Saccharomycotina</taxon>
        <taxon>Saccharomycetes</taxon>
        <taxon>Saccharomycetales</taxon>
        <taxon>Saccharomycetaceae</taxon>
        <taxon>Lachancea</taxon>
    </lineage>
</organism>
<reference evidence="4" key="1">
    <citation type="submission" date="2016-03" db="EMBL/GenBank/DDBJ databases">
        <authorList>
            <person name="Devillers Hugo."/>
        </authorList>
    </citation>
    <scope>NUCLEOTIDE SEQUENCE [LARGE SCALE GENOMIC DNA]</scope>
</reference>
<dbReference type="InterPro" id="IPR003495">
    <property type="entry name" value="CobW/HypB/UreG_nucleotide-bd"/>
</dbReference>
<dbReference type="SUPFAM" id="SSF52540">
    <property type="entry name" value="P-loop containing nucleoside triphosphate hydrolases"/>
    <property type="match status" value="1"/>
</dbReference>
<dbReference type="Proteomes" id="UP000189911">
    <property type="component" value="Chromosome A"/>
</dbReference>
<feature type="region of interest" description="Disordered" evidence="1">
    <location>
        <begin position="332"/>
        <end position="384"/>
    </location>
</feature>
<dbReference type="SUPFAM" id="SSF90002">
    <property type="entry name" value="Hypothetical protein YjiA, C-terminal domain"/>
    <property type="match status" value="1"/>
</dbReference>
<gene>
    <name evidence="3" type="ORF">LANO_0A06128G</name>
</gene>
<dbReference type="EMBL" id="LT598449">
    <property type="protein sequence ID" value="SCU79401.1"/>
    <property type="molecule type" value="Genomic_DNA"/>
</dbReference>
<protein>
    <submittedName>
        <fullName evidence="3">LANO_0A06128g1_1</fullName>
    </submittedName>
</protein>
<sequence length="523" mass="59027">MTAEQKVNKSIPITLLSGFLGSGKTTLMEKILTANHGYRIAVIINDMSELNVDTALIKDHKVCQKEEKLIQLQNGCICCTLRGELLEELVRIGERGEINYIVIESTRIAEPMQVAETFAQEFSDILLDTPAGIPEEEEILLKKVSEMGGLQAIAKIDTCVTVVNALNFLSNVNTAQFLADRWGESGQGESERTITDLLVDQIEFANVIIVNKKGLVNKKKLQKIKKMITALNPICRIVTSNYCSISLDSVLNTALYHFEKASMSAGWLQSINEMTVREGFGDKTKSVLTPKPETEEYGVNNFVYRQRRPFHPERLYHMINDNFFVIEQTRVDEAEEQDDNEESQDEDDNEEDKGEDKETNKVGDEDDEVNESGEEVEELSEDQINRNRASSPFGALLRSKGFFWLATRFVVRGEWSSAGSMSTIKGGLPWFAISGLKYVPPEAIELVKKDYEGPFSDRRNELVFIGLSLNVKALTEVLDNCLLNDKEFDLLKKITDKHNDLGADKELAKVWDDDLEDWMILET</sequence>
<keyword evidence="4" id="KW-1185">Reference proteome</keyword>
<name>A0A1G4IRI6_9SACH</name>
<dbReference type="Pfam" id="PF02492">
    <property type="entry name" value="cobW"/>
    <property type="match status" value="2"/>
</dbReference>
<dbReference type="OrthoDB" id="272672at2759"/>
<evidence type="ECO:0000259" key="2">
    <source>
        <dbReference type="SMART" id="SM00833"/>
    </source>
</evidence>
<dbReference type="InterPro" id="IPR027417">
    <property type="entry name" value="P-loop_NTPase"/>
</dbReference>
<feature type="compositionally biased region" description="Acidic residues" evidence="1">
    <location>
        <begin position="364"/>
        <end position="381"/>
    </location>
</feature>
<dbReference type="AlphaFoldDB" id="A0A1G4IRI6"/>
<dbReference type="Pfam" id="PF07683">
    <property type="entry name" value="CobW_C"/>
    <property type="match status" value="1"/>
</dbReference>
<dbReference type="PANTHER" id="PTHR43603:SF1">
    <property type="entry name" value="ZINC-REGULATED GTPASE METALLOPROTEIN ACTIVATOR 1"/>
    <property type="match status" value="1"/>
</dbReference>